<proteinExistence type="predicted"/>
<accession>A0A9D4E228</accession>
<dbReference type="Proteomes" id="UP000828390">
    <property type="component" value="Unassembled WGS sequence"/>
</dbReference>
<feature type="region of interest" description="Disordered" evidence="1">
    <location>
        <begin position="1"/>
        <end position="65"/>
    </location>
</feature>
<organism evidence="3 6">
    <name type="scientific">Dreissena polymorpha</name>
    <name type="common">Zebra mussel</name>
    <name type="synonym">Mytilus polymorpha</name>
    <dbReference type="NCBI Taxonomy" id="45954"/>
    <lineage>
        <taxon>Eukaryota</taxon>
        <taxon>Metazoa</taxon>
        <taxon>Spiralia</taxon>
        <taxon>Lophotrochozoa</taxon>
        <taxon>Mollusca</taxon>
        <taxon>Bivalvia</taxon>
        <taxon>Autobranchia</taxon>
        <taxon>Heteroconchia</taxon>
        <taxon>Euheterodonta</taxon>
        <taxon>Imparidentia</taxon>
        <taxon>Neoheterodontei</taxon>
        <taxon>Myida</taxon>
        <taxon>Dreissenoidea</taxon>
        <taxon>Dreissenidae</taxon>
        <taxon>Dreissena</taxon>
    </lineage>
</organism>
<evidence type="ECO:0000313" key="4">
    <source>
        <dbReference type="EMBL" id="KAH3770712.1"/>
    </source>
</evidence>
<evidence type="ECO:0000313" key="5">
    <source>
        <dbReference type="EMBL" id="KAH3770990.1"/>
    </source>
</evidence>
<dbReference type="EMBL" id="JAIWYP010000009">
    <property type="protein sequence ID" value="KAH3770610.1"/>
    <property type="molecule type" value="Genomic_DNA"/>
</dbReference>
<protein>
    <submittedName>
        <fullName evidence="3">Uncharacterized protein</fullName>
    </submittedName>
</protein>
<evidence type="ECO:0000256" key="1">
    <source>
        <dbReference type="SAM" id="MobiDB-lite"/>
    </source>
</evidence>
<dbReference type="AlphaFoldDB" id="A0A9D4E228"/>
<name>A0A9D4E228_DREPO</name>
<gene>
    <name evidence="2" type="ORF">DPMN_171822</name>
    <name evidence="3" type="ORF">DPMN_171899</name>
    <name evidence="4" type="ORF">DPMN_172005</name>
    <name evidence="5" type="ORF">DPMN_172290</name>
</gene>
<feature type="compositionally biased region" description="Acidic residues" evidence="1">
    <location>
        <begin position="56"/>
        <end position="65"/>
    </location>
</feature>
<dbReference type="EMBL" id="JAIWYP010000009">
    <property type="protein sequence ID" value="KAH3770712.1"/>
    <property type="molecule type" value="Genomic_DNA"/>
</dbReference>
<comment type="caution">
    <text evidence="3">The sequence shown here is derived from an EMBL/GenBank/DDBJ whole genome shotgun (WGS) entry which is preliminary data.</text>
</comment>
<reference evidence="3" key="2">
    <citation type="submission" date="2020-11" db="EMBL/GenBank/DDBJ databases">
        <authorList>
            <person name="McCartney M.A."/>
            <person name="Auch B."/>
            <person name="Kono T."/>
            <person name="Mallez S."/>
            <person name="Becker A."/>
            <person name="Gohl D.M."/>
            <person name="Silverstein K.A.T."/>
            <person name="Koren S."/>
            <person name="Bechman K.B."/>
            <person name="Herman A."/>
            <person name="Abrahante J.E."/>
            <person name="Garbe J."/>
        </authorList>
    </citation>
    <scope>NUCLEOTIDE SEQUENCE</scope>
    <source>
        <strain evidence="3">Duluth1</strain>
        <tissue evidence="3">Whole animal</tissue>
    </source>
</reference>
<evidence type="ECO:0000313" key="6">
    <source>
        <dbReference type="Proteomes" id="UP000828390"/>
    </source>
</evidence>
<dbReference type="EMBL" id="JAIWYP010000009">
    <property type="protein sequence ID" value="KAH3770990.1"/>
    <property type="molecule type" value="Genomic_DNA"/>
</dbReference>
<evidence type="ECO:0000313" key="2">
    <source>
        <dbReference type="EMBL" id="KAH3770535.1"/>
    </source>
</evidence>
<evidence type="ECO:0000313" key="3">
    <source>
        <dbReference type="EMBL" id="KAH3770610.1"/>
    </source>
</evidence>
<reference evidence="3" key="1">
    <citation type="journal article" date="2019" name="bioRxiv">
        <title>The Genome of the Zebra Mussel, Dreissena polymorpha: A Resource for Invasive Species Research.</title>
        <authorList>
            <person name="McCartney M.A."/>
            <person name="Auch B."/>
            <person name="Kono T."/>
            <person name="Mallez S."/>
            <person name="Zhang Y."/>
            <person name="Obille A."/>
            <person name="Becker A."/>
            <person name="Abrahante J.E."/>
            <person name="Garbe J."/>
            <person name="Badalamenti J.P."/>
            <person name="Herman A."/>
            <person name="Mangelson H."/>
            <person name="Liachko I."/>
            <person name="Sullivan S."/>
            <person name="Sone E.D."/>
            <person name="Koren S."/>
            <person name="Silverstein K.A.T."/>
            <person name="Beckman K.B."/>
            <person name="Gohl D.M."/>
        </authorList>
    </citation>
    <scope>NUCLEOTIDE SEQUENCE</scope>
    <source>
        <strain evidence="3">Duluth1</strain>
        <tissue evidence="3">Whole animal</tissue>
    </source>
</reference>
<sequence length="65" mass="7855">MQYTHWQKPRCCKSQHRERSSDGISMDQDYLFQYKEDQHGHNPVMSSTLRNKSEENENDDFYNSP</sequence>
<keyword evidence="6" id="KW-1185">Reference proteome</keyword>
<dbReference type="EMBL" id="JAIWYP010000009">
    <property type="protein sequence ID" value="KAH3770535.1"/>
    <property type="molecule type" value="Genomic_DNA"/>
</dbReference>